<dbReference type="Pfam" id="PF00496">
    <property type="entry name" value="SBP_bac_5"/>
    <property type="match status" value="1"/>
</dbReference>
<dbReference type="InterPro" id="IPR039424">
    <property type="entry name" value="SBP_5"/>
</dbReference>
<gene>
    <name evidence="6" type="ORF">SAMN04490244_10177</name>
</gene>
<dbReference type="GO" id="GO:0015833">
    <property type="term" value="P:peptide transport"/>
    <property type="evidence" value="ECO:0007669"/>
    <property type="project" value="TreeGrafter"/>
</dbReference>
<dbReference type="Gene3D" id="3.40.190.10">
    <property type="entry name" value="Periplasmic binding protein-like II"/>
    <property type="match status" value="1"/>
</dbReference>
<evidence type="ECO:0000256" key="2">
    <source>
        <dbReference type="ARBA" id="ARBA00005695"/>
    </source>
</evidence>
<feature type="signal peptide" evidence="4">
    <location>
        <begin position="1"/>
        <end position="27"/>
    </location>
</feature>
<accession>A0A1H9PAV4</accession>
<dbReference type="PIRSF" id="PIRSF002741">
    <property type="entry name" value="MppA"/>
    <property type="match status" value="1"/>
</dbReference>
<dbReference type="STRING" id="641238.SAMN04490244_10177"/>
<dbReference type="GO" id="GO:0043190">
    <property type="term" value="C:ATP-binding cassette (ABC) transporter complex"/>
    <property type="evidence" value="ECO:0007669"/>
    <property type="project" value="InterPro"/>
</dbReference>
<evidence type="ECO:0000256" key="4">
    <source>
        <dbReference type="SAM" id="SignalP"/>
    </source>
</evidence>
<comment type="subcellular location">
    <subcellularLocation>
        <location evidence="1">Periplasm</location>
    </subcellularLocation>
</comment>
<name>A0A1H9PAV4_9RHOB</name>
<organism evidence="6 7">
    <name type="scientific">Tranquillimonas rosea</name>
    <dbReference type="NCBI Taxonomy" id="641238"/>
    <lineage>
        <taxon>Bacteria</taxon>
        <taxon>Pseudomonadati</taxon>
        <taxon>Pseudomonadota</taxon>
        <taxon>Alphaproteobacteria</taxon>
        <taxon>Rhodobacterales</taxon>
        <taxon>Roseobacteraceae</taxon>
        <taxon>Tranquillimonas</taxon>
    </lineage>
</organism>
<protein>
    <submittedName>
        <fullName evidence="6">Peptide/nickel transport system substrate-binding protein</fullName>
    </submittedName>
</protein>
<evidence type="ECO:0000313" key="7">
    <source>
        <dbReference type="Proteomes" id="UP000198885"/>
    </source>
</evidence>
<dbReference type="Gene3D" id="3.10.105.10">
    <property type="entry name" value="Dipeptide-binding Protein, Domain 3"/>
    <property type="match status" value="1"/>
</dbReference>
<dbReference type="GO" id="GO:1904680">
    <property type="term" value="F:peptide transmembrane transporter activity"/>
    <property type="evidence" value="ECO:0007669"/>
    <property type="project" value="TreeGrafter"/>
</dbReference>
<feature type="chain" id="PRO_5011698003" evidence="4">
    <location>
        <begin position="28"/>
        <end position="617"/>
    </location>
</feature>
<dbReference type="GO" id="GO:0042884">
    <property type="term" value="P:microcin transport"/>
    <property type="evidence" value="ECO:0007669"/>
    <property type="project" value="TreeGrafter"/>
</dbReference>
<dbReference type="RefSeq" id="WP_092686745.1">
    <property type="nucleotide sequence ID" value="NZ_FOGU01000001.1"/>
</dbReference>
<feature type="domain" description="Solute-binding protein family 5" evidence="5">
    <location>
        <begin position="104"/>
        <end position="515"/>
    </location>
</feature>
<evidence type="ECO:0000256" key="1">
    <source>
        <dbReference type="ARBA" id="ARBA00004418"/>
    </source>
</evidence>
<sequence>MSRILSVQTLAAAALSVMLAGVDGAHAEPQHGIAMYGEPALPPDFVALPYVNADAPKGGRIVFGEAGSFNSLNPHILKGEAPYGVGNYVFQSLMARSWDEPFTLYGLIAESVETDEERSWVEFTLREEAEFSDGTPITVEDVIWSYETLGTEGHPRYRAAWDKVESVEETGPRTVRFTFNTIDRELPLILGLRPILKKAQYEDRDFTASGFDVVPIGSGPYTIGEYEAGRFIRLMRDEDWWAADLPVMRGQHNLEEIRYEYFGDGDVVFEAFKAGVLDTYRELNAGEWERQYTFPAVQSGEIVKSEIPHDRPTGIAGFVMNTRRAPFDDWRVREAMLLAFNYEFMNETLGGGDQPRIRSYFHNSVLAMDHGPAEGRVRELLEPFSDTLLPGALEGYELPESDGTARNRKNLRAAMQLLRDAGWSVEDGVMRNADGETLSFEILLNQSATAIYGGTWAPQMIDIFTGALERLGIFADVVTVDNAQYRERTQSFDFGMTYYLRTLSLSPGTEQQYYWSSEMADTEGSYNWMGAESPAIDAMIDRLLTSKTEDEFNAAVKALDRALTTGRYVIPIWYSEVGRLAHVSRLKYPETISMYGDWLGFQPDVWWSEETDAEEAE</sequence>
<dbReference type="OrthoDB" id="9803988at2"/>
<dbReference type="PANTHER" id="PTHR30290">
    <property type="entry name" value="PERIPLASMIC BINDING COMPONENT OF ABC TRANSPORTER"/>
    <property type="match status" value="1"/>
</dbReference>
<dbReference type="Proteomes" id="UP000198885">
    <property type="component" value="Unassembled WGS sequence"/>
</dbReference>
<evidence type="ECO:0000259" key="5">
    <source>
        <dbReference type="Pfam" id="PF00496"/>
    </source>
</evidence>
<dbReference type="GO" id="GO:0030288">
    <property type="term" value="C:outer membrane-bounded periplasmic space"/>
    <property type="evidence" value="ECO:0007669"/>
    <property type="project" value="TreeGrafter"/>
</dbReference>
<dbReference type="CDD" id="cd08497">
    <property type="entry name" value="MbnE-like"/>
    <property type="match status" value="1"/>
</dbReference>
<keyword evidence="3 4" id="KW-0732">Signal</keyword>
<evidence type="ECO:0000313" key="6">
    <source>
        <dbReference type="EMBL" id="SER44723.1"/>
    </source>
</evidence>
<dbReference type="EMBL" id="FOGU01000001">
    <property type="protein sequence ID" value="SER44723.1"/>
    <property type="molecule type" value="Genomic_DNA"/>
</dbReference>
<keyword evidence="7" id="KW-1185">Reference proteome</keyword>
<dbReference type="AlphaFoldDB" id="A0A1H9PAV4"/>
<dbReference type="InterPro" id="IPR030678">
    <property type="entry name" value="Peptide/Ni-bd"/>
</dbReference>
<evidence type="ECO:0000256" key="3">
    <source>
        <dbReference type="ARBA" id="ARBA00022729"/>
    </source>
</evidence>
<dbReference type="PANTHER" id="PTHR30290:SF64">
    <property type="entry name" value="ABC TRANSPORTER PERIPLASMIC BINDING PROTEIN"/>
    <property type="match status" value="1"/>
</dbReference>
<dbReference type="SUPFAM" id="SSF53850">
    <property type="entry name" value="Periplasmic binding protein-like II"/>
    <property type="match status" value="1"/>
</dbReference>
<comment type="similarity">
    <text evidence="2">Belongs to the bacterial solute-binding protein 5 family.</text>
</comment>
<reference evidence="6 7" key="1">
    <citation type="submission" date="2016-10" db="EMBL/GenBank/DDBJ databases">
        <authorList>
            <person name="de Groot N.N."/>
        </authorList>
    </citation>
    <scope>NUCLEOTIDE SEQUENCE [LARGE SCALE GENOMIC DNA]</scope>
    <source>
        <strain evidence="6 7">DSM 23042</strain>
    </source>
</reference>
<dbReference type="InterPro" id="IPR000914">
    <property type="entry name" value="SBP_5_dom"/>
</dbReference>
<proteinExistence type="inferred from homology"/>